<dbReference type="PROSITE" id="PS50977">
    <property type="entry name" value="HTH_TETR_2"/>
    <property type="match status" value="1"/>
</dbReference>
<dbReference type="GO" id="GO:0000976">
    <property type="term" value="F:transcription cis-regulatory region binding"/>
    <property type="evidence" value="ECO:0007669"/>
    <property type="project" value="TreeGrafter"/>
</dbReference>
<evidence type="ECO:0000256" key="2">
    <source>
        <dbReference type="ARBA" id="ARBA00023015"/>
    </source>
</evidence>
<dbReference type="STRING" id="1043493.SAMN05421637_0616"/>
<gene>
    <name evidence="7" type="ORF">SAMN05421637_0616</name>
</gene>
<dbReference type="GO" id="GO:0003700">
    <property type="term" value="F:DNA-binding transcription factor activity"/>
    <property type="evidence" value="ECO:0007669"/>
    <property type="project" value="TreeGrafter"/>
</dbReference>
<protein>
    <submittedName>
        <fullName evidence="7">Transcriptional regulator, TetR family</fullName>
    </submittedName>
</protein>
<dbReference type="Pfam" id="PF00440">
    <property type="entry name" value="TetR_N"/>
    <property type="match status" value="1"/>
</dbReference>
<dbReference type="InterPro" id="IPR009057">
    <property type="entry name" value="Homeodomain-like_sf"/>
</dbReference>
<keyword evidence="3 5" id="KW-0238">DNA-binding</keyword>
<organism evidence="7 8">
    <name type="scientific">Demequina mangrovi</name>
    <dbReference type="NCBI Taxonomy" id="1043493"/>
    <lineage>
        <taxon>Bacteria</taxon>
        <taxon>Bacillati</taxon>
        <taxon>Actinomycetota</taxon>
        <taxon>Actinomycetes</taxon>
        <taxon>Micrococcales</taxon>
        <taxon>Demequinaceae</taxon>
        <taxon>Demequina</taxon>
    </lineage>
</organism>
<dbReference type="eggNOG" id="COG1309">
    <property type="taxonomic scope" value="Bacteria"/>
</dbReference>
<dbReference type="SUPFAM" id="SSF46689">
    <property type="entry name" value="Homeodomain-like"/>
    <property type="match status" value="1"/>
</dbReference>
<evidence type="ECO:0000256" key="5">
    <source>
        <dbReference type="PROSITE-ProRule" id="PRU00335"/>
    </source>
</evidence>
<dbReference type="PRINTS" id="PR00455">
    <property type="entry name" value="HTHTETR"/>
</dbReference>
<keyword evidence="2" id="KW-0805">Transcription regulation</keyword>
<evidence type="ECO:0000256" key="4">
    <source>
        <dbReference type="ARBA" id="ARBA00023163"/>
    </source>
</evidence>
<dbReference type="EMBL" id="FNZI01000001">
    <property type="protein sequence ID" value="SEI97694.1"/>
    <property type="molecule type" value="Genomic_DNA"/>
</dbReference>
<dbReference type="SUPFAM" id="SSF48498">
    <property type="entry name" value="Tetracyclin repressor-like, C-terminal domain"/>
    <property type="match status" value="1"/>
</dbReference>
<evidence type="ECO:0000259" key="6">
    <source>
        <dbReference type="PROSITE" id="PS50977"/>
    </source>
</evidence>
<accession>A0A1H6V431</accession>
<evidence type="ECO:0000256" key="3">
    <source>
        <dbReference type="ARBA" id="ARBA00023125"/>
    </source>
</evidence>
<feature type="DNA-binding region" description="H-T-H motif" evidence="5">
    <location>
        <begin position="57"/>
        <end position="76"/>
    </location>
</feature>
<proteinExistence type="predicted"/>
<keyword evidence="1" id="KW-0678">Repressor</keyword>
<dbReference type="PANTHER" id="PTHR30055:SF226">
    <property type="entry name" value="HTH-TYPE TRANSCRIPTIONAL REGULATOR PKSA"/>
    <property type="match status" value="1"/>
</dbReference>
<feature type="domain" description="HTH tetR-type" evidence="6">
    <location>
        <begin position="34"/>
        <end position="94"/>
    </location>
</feature>
<dbReference type="AlphaFoldDB" id="A0A1H6V431"/>
<dbReference type="PANTHER" id="PTHR30055">
    <property type="entry name" value="HTH-TYPE TRANSCRIPTIONAL REGULATOR RUTR"/>
    <property type="match status" value="1"/>
</dbReference>
<dbReference type="InterPro" id="IPR039538">
    <property type="entry name" value="BetI_C"/>
</dbReference>
<dbReference type="Gene3D" id="1.10.357.10">
    <property type="entry name" value="Tetracycline Repressor, domain 2"/>
    <property type="match status" value="1"/>
</dbReference>
<keyword evidence="4" id="KW-0804">Transcription</keyword>
<sequence length="215" mass="22818">MKGVAMAGTRGVKGVAMAGTPGVKATRELSDRGAETRTLILDTALEAFAEAGFRGTSVREIAARCGLTHPALLYHFPTKADLLMAVLSRRDQADGGDGFGDLGAHAMLEHLVATARLNATQRGVVELYATLSAEATGRDHPAHEYFRRRYASLVADLTRGFAELAAGGQLAARTDPSVAARQLVALMDGLQVQWLLDPEVDMAGLLEAYLDTQLA</sequence>
<dbReference type="InterPro" id="IPR036271">
    <property type="entry name" value="Tet_transcr_reg_TetR-rel_C_sf"/>
</dbReference>
<dbReference type="InterPro" id="IPR001647">
    <property type="entry name" value="HTH_TetR"/>
</dbReference>
<evidence type="ECO:0000313" key="8">
    <source>
        <dbReference type="Proteomes" id="UP000183315"/>
    </source>
</evidence>
<evidence type="ECO:0000256" key="1">
    <source>
        <dbReference type="ARBA" id="ARBA00022491"/>
    </source>
</evidence>
<reference evidence="8" key="1">
    <citation type="submission" date="2016-10" db="EMBL/GenBank/DDBJ databases">
        <authorList>
            <person name="Varghese N."/>
        </authorList>
    </citation>
    <scope>NUCLEOTIDE SEQUENCE [LARGE SCALE GENOMIC DNA]</scope>
    <source>
        <strain evidence="8">DSM 24868</strain>
    </source>
</reference>
<dbReference type="Pfam" id="PF13977">
    <property type="entry name" value="TetR_C_6"/>
    <property type="match status" value="1"/>
</dbReference>
<dbReference type="Proteomes" id="UP000183315">
    <property type="component" value="Unassembled WGS sequence"/>
</dbReference>
<dbReference type="InterPro" id="IPR050109">
    <property type="entry name" value="HTH-type_TetR-like_transc_reg"/>
</dbReference>
<keyword evidence="8" id="KW-1185">Reference proteome</keyword>
<name>A0A1H6V431_9MICO</name>
<evidence type="ECO:0000313" key="7">
    <source>
        <dbReference type="EMBL" id="SEI97694.1"/>
    </source>
</evidence>